<gene>
    <name evidence="2" type="ORF">P2G67_05230</name>
</gene>
<sequence length="651" mass="69442">MPRILKWIAAVFALLAVAVVAAIFLFDWNMLRGPIEARVEAATGRDFAIEGDLQGEFSWQPWMRARDIRLANADWAQAEELVHVEELALRIDARELLRGQLVIMDTRIRGADIQLEIDEEGRANWDMAGDAGDAADGGDSQRSEVPLLEKLVVEDSRLTLEDASRDIQLEAQVASAEVVSPEEGSLPVSLEGEGRVQGHPFSIAASGGSLALLRQEEEPYPIEIEIAVGQTRARAEGTLTAPLQLAGMDGELWISGPTPDELAPILNIPLPSTPPYELSGRLRRDDQAWYFEDFNGTVGESDLAGDMRVEVDQEKPLIVADLISERLAFEDLGTLVGLPPEPEQVTEQSEAGGRVRLLPDAPLQIEQVRSSDAQVSFRGEQVIAPGLPLDNVALDLVIDEGVLQLQPVVFDFAGGQLSLFLSLYATVDPVETDYDLRLSGIQLQRIFNQAGLEGEAQGVIEGRTRFSTVGNTVRSAFATAEGDAAFLMDGGLVSGSILQLLDAGFLEAIAVVLSDGVPADMNIRCLIGAFDIQDGVLTSNPVLLDTEDSAIQAEGIIDLGEEALDLEIGGEAKDPGFASSRLAVTVGGTFAEPAFGVDPTELAIRGGLAAALGTLVTPLAALLPFLELGLAEDAPCAALMGSAEAEVEADE</sequence>
<evidence type="ECO:0000313" key="3">
    <source>
        <dbReference type="Proteomes" id="UP001215503"/>
    </source>
</evidence>
<feature type="domain" description="AsmA" evidence="1">
    <location>
        <begin position="1"/>
        <end position="175"/>
    </location>
</feature>
<proteinExistence type="predicted"/>
<dbReference type="InterPro" id="IPR007844">
    <property type="entry name" value="AsmA"/>
</dbReference>
<dbReference type="InterPro" id="IPR052894">
    <property type="entry name" value="AsmA-related"/>
</dbReference>
<dbReference type="PANTHER" id="PTHR30441:SF9">
    <property type="entry name" value="ASMA FAMILY PROTEIN YHJG"/>
    <property type="match status" value="1"/>
</dbReference>
<dbReference type="PANTHER" id="PTHR30441">
    <property type="entry name" value="DUF748 DOMAIN-CONTAINING PROTEIN"/>
    <property type="match status" value="1"/>
</dbReference>
<organism evidence="2 3">
    <name type="scientific">Aquibaculum arenosum</name>
    <dbReference type="NCBI Taxonomy" id="3032591"/>
    <lineage>
        <taxon>Bacteria</taxon>
        <taxon>Pseudomonadati</taxon>
        <taxon>Pseudomonadota</taxon>
        <taxon>Alphaproteobacteria</taxon>
        <taxon>Rhodospirillales</taxon>
        <taxon>Rhodovibrionaceae</taxon>
        <taxon>Aquibaculum</taxon>
    </lineage>
</organism>
<evidence type="ECO:0000259" key="1">
    <source>
        <dbReference type="Pfam" id="PF05170"/>
    </source>
</evidence>
<dbReference type="RefSeq" id="WP_275820744.1">
    <property type="nucleotide sequence ID" value="NZ_JARHUD010000003.1"/>
</dbReference>
<name>A0ABT5YKA1_9PROT</name>
<dbReference type="EMBL" id="JARHUD010000003">
    <property type="protein sequence ID" value="MDF2095372.1"/>
    <property type="molecule type" value="Genomic_DNA"/>
</dbReference>
<comment type="caution">
    <text evidence="2">The sequence shown here is derived from an EMBL/GenBank/DDBJ whole genome shotgun (WGS) entry which is preliminary data.</text>
</comment>
<evidence type="ECO:0000313" key="2">
    <source>
        <dbReference type="EMBL" id="MDF2095372.1"/>
    </source>
</evidence>
<feature type="domain" description="AsmA" evidence="1">
    <location>
        <begin position="199"/>
        <end position="541"/>
    </location>
</feature>
<dbReference type="Proteomes" id="UP001215503">
    <property type="component" value="Unassembled WGS sequence"/>
</dbReference>
<dbReference type="Pfam" id="PF05170">
    <property type="entry name" value="AsmA"/>
    <property type="match status" value="2"/>
</dbReference>
<accession>A0ABT5YKA1</accession>
<protein>
    <submittedName>
        <fullName evidence="2">AsmA family protein</fullName>
    </submittedName>
</protein>
<reference evidence="2 3" key="1">
    <citation type="submission" date="2023-03" db="EMBL/GenBank/DDBJ databases">
        <title>Fodinicurvata sp. CAU 1616 isolated from sea sendiment.</title>
        <authorList>
            <person name="Kim W."/>
        </authorList>
    </citation>
    <scope>NUCLEOTIDE SEQUENCE [LARGE SCALE GENOMIC DNA]</scope>
    <source>
        <strain evidence="2 3">CAU 1616</strain>
    </source>
</reference>
<keyword evidence="3" id="KW-1185">Reference proteome</keyword>